<dbReference type="Gene3D" id="3.30.70.2390">
    <property type="match status" value="1"/>
</dbReference>
<reference evidence="4 5" key="1">
    <citation type="submission" date="2018-09" db="EMBL/GenBank/DDBJ databases">
        <title>Characterization of the phylogenetic diversity of five novel species belonging to the genus Bifidobacterium.</title>
        <authorList>
            <person name="Lugli G.A."/>
            <person name="Duranti S."/>
            <person name="Milani C."/>
        </authorList>
    </citation>
    <scope>NUCLEOTIDE SEQUENCE [LARGE SCALE GENOMIC DNA]</scope>
    <source>
        <strain evidence="4 5">2033B</strain>
    </source>
</reference>
<keyword evidence="5" id="KW-1185">Reference proteome</keyword>
<dbReference type="EMBL" id="QXGK01000015">
    <property type="protein sequence ID" value="RSX54687.1"/>
    <property type="molecule type" value="Genomic_DNA"/>
</dbReference>
<feature type="compositionally biased region" description="Low complexity" evidence="1">
    <location>
        <begin position="107"/>
        <end position="145"/>
    </location>
</feature>
<organism evidence="4 5">
    <name type="scientific">Bifidobacterium samirii</name>
    <dbReference type="NCBI Taxonomy" id="2306974"/>
    <lineage>
        <taxon>Bacteria</taxon>
        <taxon>Bacillati</taxon>
        <taxon>Actinomycetota</taxon>
        <taxon>Actinomycetes</taxon>
        <taxon>Bifidobacteriales</taxon>
        <taxon>Bifidobacteriaceae</taxon>
        <taxon>Bifidobacterium</taxon>
    </lineage>
</organism>
<proteinExistence type="predicted"/>
<feature type="region of interest" description="Disordered" evidence="1">
    <location>
        <begin position="69"/>
        <end position="152"/>
    </location>
</feature>
<feature type="transmembrane region" description="Helical" evidence="2">
    <location>
        <begin position="38"/>
        <end position="58"/>
    </location>
</feature>
<evidence type="ECO:0000313" key="4">
    <source>
        <dbReference type="EMBL" id="RSX54687.1"/>
    </source>
</evidence>
<feature type="domain" description="LytR/CpsA/Psr regulator C-terminal" evidence="3">
    <location>
        <begin position="151"/>
        <end position="233"/>
    </location>
</feature>
<dbReference type="InterPro" id="IPR027381">
    <property type="entry name" value="LytR/CpsA/Psr_C"/>
</dbReference>
<comment type="caution">
    <text evidence="4">The sequence shown here is derived from an EMBL/GenBank/DDBJ whole genome shotgun (WGS) entry which is preliminary data.</text>
</comment>
<dbReference type="Proteomes" id="UP000287470">
    <property type="component" value="Unassembled WGS sequence"/>
</dbReference>
<feature type="compositionally biased region" description="Basic and acidic residues" evidence="1">
    <location>
        <begin position="1"/>
        <end position="14"/>
    </location>
</feature>
<keyword evidence="2" id="KW-0812">Transmembrane</keyword>
<name>A0A430FPD0_9BIFI</name>
<evidence type="ECO:0000256" key="2">
    <source>
        <dbReference type="SAM" id="Phobius"/>
    </source>
</evidence>
<keyword evidence="2" id="KW-1133">Transmembrane helix</keyword>
<evidence type="ECO:0000259" key="3">
    <source>
        <dbReference type="Pfam" id="PF13399"/>
    </source>
</evidence>
<evidence type="ECO:0000256" key="1">
    <source>
        <dbReference type="SAM" id="MobiDB-lite"/>
    </source>
</evidence>
<gene>
    <name evidence="4" type="ORF">D2E24_1457</name>
</gene>
<protein>
    <submittedName>
        <fullName evidence="4">Cell wall integrity and stress response protein 1</fullName>
    </submittedName>
</protein>
<dbReference type="OrthoDB" id="3242784at2"/>
<dbReference type="RefSeq" id="WP_125968719.1">
    <property type="nucleotide sequence ID" value="NZ_QXGK01000015.1"/>
</dbReference>
<dbReference type="AlphaFoldDB" id="A0A430FPD0"/>
<dbReference type="Pfam" id="PF13399">
    <property type="entry name" value="LytR_C"/>
    <property type="match status" value="1"/>
</dbReference>
<sequence length="235" mass="24292">MTKNDKATYESYDRDEFDEPPVGPVGVHRGSRSVASRVLPYVVVLVVAALVGALAWGVSTGELGKMIESWRPTQSQQADADKKADSDEEDDADTSDDADADKDADASSDGAQSDGESADAQDQTGQDAADGTQDADGQDAQQQTAEPNRATSVRVVNGSGIAGYAGQQAAVLQQAGYTSVEAANPASEALPAGNVVWYQNETDLATANDVAATLGIADVQQVSGLAVPVVVMLMN</sequence>
<feature type="region of interest" description="Disordered" evidence="1">
    <location>
        <begin position="1"/>
        <end position="31"/>
    </location>
</feature>
<evidence type="ECO:0000313" key="5">
    <source>
        <dbReference type="Proteomes" id="UP000287470"/>
    </source>
</evidence>
<keyword evidence="2" id="KW-0472">Membrane</keyword>
<accession>A0A430FPD0</accession>
<feature type="compositionally biased region" description="Acidic residues" evidence="1">
    <location>
        <begin position="86"/>
        <end position="102"/>
    </location>
</feature>